<evidence type="ECO:0000313" key="1">
    <source>
        <dbReference type="EMBL" id="KAL1547230.1"/>
    </source>
</evidence>
<evidence type="ECO:0000313" key="2">
    <source>
        <dbReference type="Proteomes" id="UP001567538"/>
    </source>
</evidence>
<protein>
    <submittedName>
        <fullName evidence="1">Uncharacterized protein</fullName>
    </submittedName>
</protein>
<gene>
    <name evidence="1" type="ORF">AAHA92_23732</name>
</gene>
<name>A0ABD1GSX3_SALDI</name>
<reference evidence="1 2" key="1">
    <citation type="submission" date="2024-06" db="EMBL/GenBank/DDBJ databases">
        <title>A chromosome level genome sequence of Diviner's sage (Salvia divinorum).</title>
        <authorList>
            <person name="Ford S.A."/>
            <person name="Ro D.-K."/>
            <person name="Ness R.W."/>
            <person name="Phillips M.A."/>
        </authorList>
    </citation>
    <scope>NUCLEOTIDE SEQUENCE [LARGE SCALE GENOMIC DNA]</scope>
    <source>
        <strain evidence="1">SAF-2024a</strain>
        <tissue evidence="1">Leaf</tissue>
    </source>
</reference>
<proteinExistence type="predicted"/>
<dbReference type="EMBL" id="JBEAFC010000008">
    <property type="protein sequence ID" value="KAL1547230.1"/>
    <property type="molecule type" value="Genomic_DNA"/>
</dbReference>
<dbReference type="AlphaFoldDB" id="A0ABD1GSX3"/>
<accession>A0ABD1GSX3</accession>
<dbReference type="Proteomes" id="UP001567538">
    <property type="component" value="Unassembled WGS sequence"/>
</dbReference>
<comment type="caution">
    <text evidence="1">The sequence shown here is derived from an EMBL/GenBank/DDBJ whole genome shotgun (WGS) entry which is preliminary data.</text>
</comment>
<sequence>MEKAPQLTASSHPLHCDFSSTCQAALEHRFSIDLLDNLRSCPRVQWSFPLHYRVEKMHFKYVSHAFQQKRGGPSPKVRAIKLA</sequence>
<organism evidence="1 2">
    <name type="scientific">Salvia divinorum</name>
    <name type="common">Maria pastora</name>
    <name type="synonym">Diviner's sage</name>
    <dbReference type="NCBI Taxonomy" id="28513"/>
    <lineage>
        <taxon>Eukaryota</taxon>
        <taxon>Viridiplantae</taxon>
        <taxon>Streptophyta</taxon>
        <taxon>Embryophyta</taxon>
        <taxon>Tracheophyta</taxon>
        <taxon>Spermatophyta</taxon>
        <taxon>Magnoliopsida</taxon>
        <taxon>eudicotyledons</taxon>
        <taxon>Gunneridae</taxon>
        <taxon>Pentapetalae</taxon>
        <taxon>asterids</taxon>
        <taxon>lamiids</taxon>
        <taxon>Lamiales</taxon>
        <taxon>Lamiaceae</taxon>
        <taxon>Nepetoideae</taxon>
        <taxon>Mentheae</taxon>
        <taxon>Salviinae</taxon>
        <taxon>Salvia</taxon>
        <taxon>Salvia subgen. Calosphace</taxon>
    </lineage>
</organism>
<keyword evidence="2" id="KW-1185">Reference proteome</keyword>